<dbReference type="InterPro" id="IPR036291">
    <property type="entry name" value="NAD(P)-bd_dom_sf"/>
</dbReference>
<name>A0A183EYW6_9BILA</name>
<dbReference type="GO" id="GO:0003824">
    <property type="term" value="F:catalytic activity"/>
    <property type="evidence" value="ECO:0007669"/>
    <property type="project" value="UniProtKB-ARBA"/>
</dbReference>
<feature type="domain" description="NAD(P)-binding" evidence="1">
    <location>
        <begin position="10"/>
        <end position="82"/>
    </location>
</feature>
<protein>
    <submittedName>
        <fullName evidence="4">NAD(P)-bd_dom domain-containing protein</fullName>
    </submittedName>
</protein>
<dbReference type="EMBL" id="UYRT01108961">
    <property type="protein sequence ID" value="VDN45174.1"/>
    <property type="molecule type" value="Genomic_DNA"/>
</dbReference>
<dbReference type="SUPFAM" id="SSF51735">
    <property type="entry name" value="NAD(P)-binding Rossmann-fold domains"/>
    <property type="match status" value="1"/>
</dbReference>
<dbReference type="Proteomes" id="UP000271098">
    <property type="component" value="Unassembled WGS sequence"/>
</dbReference>
<accession>A0A183EYW6</accession>
<dbReference type="WBParaSite" id="GPUH_0002618701-mRNA-1">
    <property type="protein sequence ID" value="GPUH_0002618701-mRNA-1"/>
    <property type="gene ID" value="GPUH_0002618701"/>
</dbReference>
<dbReference type="Pfam" id="PF16363">
    <property type="entry name" value="GDP_Man_Dehyd"/>
    <property type="match status" value="1"/>
</dbReference>
<dbReference type="Gene3D" id="3.40.50.720">
    <property type="entry name" value="NAD(P)-binding Rossmann-like Domain"/>
    <property type="match status" value="1"/>
</dbReference>
<keyword evidence="3" id="KW-1185">Reference proteome</keyword>
<gene>
    <name evidence="2" type="ORF">GPUH_LOCUS26158</name>
</gene>
<dbReference type="PANTHER" id="PTHR43000">
    <property type="entry name" value="DTDP-D-GLUCOSE 4,6-DEHYDRATASE-RELATED"/>
    <property type="match status" value="1"/>
</dbReference>
<proteinExistence type="predicted"/>
<dbReference type="AlphaFoldDB" id="A0A183EYW6"/>
<sequence>MSSHVPRKILVTGGCGFIGSNFINYIYRIWPHMNIVNVDKLILNSDVYYVDEEIIESSRYRLITADIRNRRVIERALRENKVKYGNVSNRKWIDLL</sequence>
<reference evidence="4" key="1">
    <citation type="submission" date="2016-06" db="UniProtKB">
        <authorList>
            <consortium name="WormBaseParasite"/>
        </authorList>
    </citation>
    <scope>IDENTIFICATION</scope>
</reference>
<evidence type="ECO:0000313" key="4">
    <source>
        <dbReference type="WBParaSite" id="GPUH_0002618701-mRNA-1"/>
    </source>
</evidence>
<evidence type="ECO:0000313" key="2">
    <source>
        <dbReference type="EMBL" id="VDN45174.1"/>
    </source>
</evidence>
<dbReference type="InterPro" id="IPR016040">
    <property type="entry name" value="NAD(P)-bd_dom"/>
</dbReference>
<evidence type="ECO:0000259" key="1">
    <source>
        <dbReference type="Pfam" id="PF16363"/>
    </source>
</evidence>
<evidence type="ECO:0000313" key="3">
    <source>
        <dbReference type="Proteomes" id="UP000271098"/>
    </source>
</evidence>
<reference evidence="2 3" key="2">
    <citation type="submission" date="2018-11" db="EMBL/GenBank/DDBJ databases">
        <authorList>
            <consortium name="Pathogen Informatics"/>
        </authorList>
    </citation>
    <scope>NUCLEOTIDE SEQUENCE [LARGE SCALE GENOMIC DNA]</scope>
</reference>
<dbReference type="OrthoDB" id="16464at2759"/>
<organism evidence="4">
    <name type="scientific">Gongylonema pulchrum</name>
    <dbReference type="NCBI Taxonomy" id="637853"/>
    <lineage>
        <taxon>Eukaryota</taxon>
        <taxon>Metazoa</taxon>
        <taxon>Ecdysozoa</taxon>
        <taxon>Nematoda</taxon>
        <taxon>Chromadorea</taxon>
        <taxon>Rhabditida</taxon>
        <taxon>Spirurina</taxon>
        <taxon>Spiruromorpha</taxon>
        <taxon>Spiruroidea</taxon>
        <taxon>Gongylonematidae</taxon>
        <taxon>Gongylonema</taxon>
    </lineage>
</organism>